<dbReference type="AlphaFoldDB" id="A0AAU8LHP0"/>
<reference evidence="1" key="2">
    <citation type="submission" date="2024-07" db="EMBL/GenBank/DDBJ databases">
        <title>A complete genome sequence for Pseudomonas syringae CC1417.</title>
        <authorList>
            <person name="Baltrus D.A."/>
        </authorList>
    </citation>
    <scope>NUCLEOTIDE SEQUENCE</scope>
    <source>
        <strain evidence="1">CC1417</strain>
    </source>
</reference>
<evidence type="ECO:0000313" key="1">
    <source>
        <dbReference type="EMBL" id="XCN68110.1"/>
    </source>
</evidence>
<accession>A0AAU8LHP0</accession>
<organism evidence="1">
    <name type="scientific">Pseudomonas syringae CC1417</name>
    <dbReference type="NCBI Taxonomy" id="1357272"/>
    <lineage>
        <taxon>Bacteria</taxon>
        <taxon>Pseudomonadati</taxon>
        <taxon>Pseudomonadota</taxon>
        <taxon>Gammaproteobacteria</taxon>
        <taxon>Pseudomonadales</taxon>
        <taxon>Pseudomonadaceae</taxon>
        <taxon>Pseudomonas</taxon>
        <taxon>Pseudomonas syringae</taxon>
    </lineage>
</organism>
<sequence>MLKSESYHNESAIRYRQFTDQIINEVSAILCSVQTLENRFSLIRVAITKTMETLSEHSQDLPALIARRELKSFLTALEALREQVRLNLRVVIHSARASIRVTLDQLTDVSASNNIVVDLHRQSTLMECIAVLNRLDKELLNADVNNATPS</sequence>
<proteinExistence type="predicted"/>
<protein>
    <recommendedName>
        <fullName evidence="2">Chemotaxis protein</fullName>
    </recommendedName>
</protein>
<reference evidence="1" key="1">
    <citation type="journal article" date="2014" name="Genome Announc.">
        <title>Draft Genome Sequences of a Phylogenetically Diverse Suite of Pseudomonas syringae Strains from Multiple Source Populations.</title>
        <authorList>
            <person name="Baltrus D.A."/>
            <person name="Yourstone S."/>
            <person name="Lind A."/>
            <person name="Guilbaud C."/>
            <person name="Sands D.C."/>
            <person name="Jones C.D."/>
            <person name="Morris C.E."/>
            <person name="Dangl J.L."/>
        </authorList>
    </citation>
    <scope>NUCLEOTIDE SEQUENCE</scope>
    <source>
        <strain evidence="1">CC1417</strain>
    </source>
</reference>
<evidence type="ECO:0008006" key="2">
    <source>
        <dbReference type="Google" id="ProtNLM"/>
    </source>
</evidence>
<gene>
    <name evidence="1" type="ORF">N011_02065</name>
</gene>
<name>A0AAU8LHP0_PSESX</name>
<dbReference type="EMBL" id="CP159362">
    <property type="protein sequence ID" value="XCN68110.1"/>
    <property type="molecule type" value="Genomic_DNA"/>
</dbReference>
<dbReference type="RefSeq" id="WP_024695228.1">
    <property type="nucleotide sequence ID" value="NZ_CP159362.1"/>
</dbReference>